<proteinExistence type="predicted"/>
<organism evidence="2 3">
    <name type="scientific">Araneus ventricosus</name>
    <name type="common">Orbweaver spider</name>
    <name type="synonym">Epeira ventricosa</name>
    <dbReference type="NCBI Taxonomy" id="182803"/>
    <lineage>
        <taxon>Eukaryota</taxon>
        <taxon>Metazoa</taxon>
        <taxon>Ecdysozoa</taxon>
        <taxon>Arthropoda</taxon>
        <taxon>Chelicerata</taxon>
        <taxon>Arachnida</taxon>
        <taxon>Araneae</taxon>
        <taxon>Araneomorphae</taxon>
        <taxon>Entelegynae</taxon>
        <taxon>Araneoidea</taxon>
        <taxon>Araneidae</taxon>
        <taxon>Araneus</taxon>
    </lineage>
</organism>
<evidence type="ECO:0000313" key="2">
    <source>
        <dbReference type="EMBL" id="GBM91900.1"/>
    </source>
</evidence>
<feature type="compositionally biased region" description="Basic and acidic residues" evidence="1">
    <location>
        <begin position="1"/>
        <end position="10"/>
    </location>
</feature>
<accession>A0A4Y2JPD1</accession>
<dbReference type="AlphaFoldDB" id="A0A4Y2JPD1"/>
<evidence type="ECO:0000256" key="1">
    <source>
        <dbReference type="SAM" id="MobiDB-lite"/>
    </source>
</evidence>
<dbReference type="Proteomes" id="UP000499080">
    <property type="component" value="Unassembled WGS sequence"/>
</dbReference>
<sequence>MAKHTLDAHPSETSAAAPAGGVTPQEVFLHLAPARWSLRQASGLIGLNTSGTSKPDNFLTRPPVSAPVKGRVSLKTFYCCDDTLA</sequence>
<comment type="caution">
    <text evidence="2">The sequence shown here is derived from an EMBL/GenBank/DDBJ whole genome shotgun (WGS) entry which is preliminary data.</text>
</comment>
<keyword evidence="3" id="KW-1185">Reference proteome</keyword>
<feature type="region of interest" description="Disordered" evidence="1">
    <location>
        <begin position="1"/>
        <end position="20"/>
    </location>
</feature>
<reference evidence="2 3" key="1">
    <citation type="journal article" date="2019" name="Sci. Rep.">
        <title>Orb-weaving spider Araneus ventricosus genome elucidates the spidroin gene catalogue.</title>
        <authorList>
            <person name="Kono N."/>
            <person name="Nakamura H."/>
            <person name="Ohtoshi R."/>
            <person name="Moran D.A.P."/>
            <person name="Shinohara A."/>
            <person name="Yoshida Y."/>
            <person name="Fujiwara M."/>
            <person name="Mori M."/>
            <person name="Tomita M."/>
            <person name="Arakawa K."/>
        </authorList>
    </citation>
    <scope>NUCLEOTIDE SEQUENCE [LARGE SCALE GENOMIC DNA]</scope>
</reference>
<dbReference type="EMBL" id="BGPR01003742">
    <property type="protein sequence ID" value="GBM91900.1"/>
    <property type="molecule type" value="Genomic_DNA"/>
</dbReference>
<evidence type="ECO:0000313" key="3">
    <source>
        <dbReference type="Proteomes" id="UP000499080"/>
    </source>
</evidence>
<gene>
    <name evidence="2" type="ORF">AVEN_112927_1</name>
</gene>
<name>A0A4Y2JPD1_ARAVE</name>
<protein>
    <submittedName>
        <fullName evidence="2">Uncharacterized protein</fullName>
    </submittedName>
</protein>